<sequence length="555" mass="59251">MSHSPDSHLHSPPRTPPKKNINMKGLSWLARSHSSNSNYNNNSSTSTTKIRISEPRFASVLEYTPARTGVLGSGAVVVKTPMEALAAQFRLEEEQRGLGPEREKDDLPASPVLPPVPFQTTPMQHQPQQQQHQQHKQTHASPRLPHFAPILLGPAPVAGADPARIIVALETGTATHRTTLATLSSRASHLALYLAALLPDADADDAYAQSPVFASIFHAHLAESGLLTQASSSVHVFLDRPSAPYEHIVAYLRTPPSTRAHPATLPRALHPSLMAPAARTAALLELRDEARWLALDELYILCAAELLGVAQEVCVPRESVASRYSEQTATPEEQDVLEEEEEERAQAHAQTQEEQMLVVVEVPEEDEEEADDFAPRAPAPDDAMASCRSRDTVAAIYATYSEPLTPLPPLPPFPAPKSASSSASTSASTPASTSKARSPPPPPPKISHAYSQSTAPSYAHSTAQQPVPAPSMRGSAPPATPLFAHFARGNGSGDEEQDDVVVVRPDAHAFGAGPPTPTPKSFSHPPAARPTHKISASVGMGVRAPVRGPPGPGWI</sequence>
<feature type="region of interest" description="Disordered" evidence="1">
    <location>
        <begin position="1"/>
        <end position="26"/>
    </location>
</feature>
<feature type="compositionally biased region" description="Basic and acidic residues" evidence="1">
    <location>
        <begin position="96"/>
        <end position="107"/>
    </location>
</feature>
<feature type="compositionally biased region" description="Acidic residues" evidence="1">
    <location>
        <begin position="332"/>
        <end position="343"/>
    </location>
</feature>
<dbReference type="InterPro" id="IPR011333">
    <property type="entry name" value="SKP1/BTB/POZ_sf"/>
</dbReference>
<feature type="compositionally biased region" description="Acidic residues" evidence="1">
    <location>
        <begin position="362"/>
        <end position="372"/>
    </location>
</feature>
<feature type="compositionally biased region" description="Polar residues" evidence="1">
    <location>
        <begin position="322"/>
        <end position="331"/>
    </location>
</feature>
<name>A0A166VRM1_9AGAM</name>
<protein>
    <recommendedName>
        <fullName evidence="4">BTB domain-containing protein</fullName>
    </recommendedName>
</protein>
<evidence type="ECO:0000256" key="1">
    <source>
        <dbReference type="SAM" id="MobiDB-lite"/>
    </source>
</evidence>
<gene>
    <name evidence="2" type="ORF">FIBSPDRAFT_943958</name>
</gene>
<keyword evidence="3" id="KW-1185">Reference proteome</keyword>
<dbReference type="EMBL" id="KV417484">
    <property type="protein sequence ID" value="KZP32994.1"/>
    <property type="molecule type" value="Genomic_DNA"/>
</dbReference>
<dbReference type="Proteomes" id="UP000076532">
    <property type="component" value="Unassembled WGS sequence"/>
</dbReference>
<dbReference type="STRING" id="436010.A0A166VRM1"/>
<feature type="region of interest" description="Disordered" evidence="1">
    <location>
        <begin position="404"/>
        <end position="555"/>
    </location>
</feature>
<accession>A0A166VRM1</accession>
<feature type="compositionally biased region" description="Low complexity" evidence="1">
    <location>
        <begin position="347"/>
        <end position="361"/>
    </location>
</feature>
<evidence type="ECO:0008006" key="4">
    <source>
        <dbReference type="Google" id="ProtNLM"/>
    </source>
</evidence>
<feature type="compositionally biased region" description="Pro residues" evidence="1">
    <location>
        <begin position="405"/>
        <end position="415"/>
    </location>
</feature>
<feature type="compositionally biased region" description="Low complexity" evidence="1">
    <location>
        <begin position="416"/>
        <end position="437"/>
    </location>
</feature>
<evidence type="ECO:0000313" key="3">
    <source>
        <dbReference type="Proteomes" id="UP000076532"/>
    </source>
</evidence>
<feature type="compositionally biased region" description="Polar residues" evidence="1">
    <location>
        <begin position="449"/>
        <end position="465"/>
    </location>
</feature>
<feature type="region of interest" description="Disordered" evidence="1">
    <location>
        <begin position="96"/>
        <end position="140"/>
    </location>
</feature>
<reference evidence="2 3" key="1">
    <citation type="journal article" date="2016" name="Mol. Biol. Evol.">
        <title>Comparative Genomics of Early-Diverging Mushroom-Forming Fungi Provides Insights into the Origins of Lignocellulose Decay Capabilities.</title>
        <authorList>
            <person name="Nagy L.G."/>
            <person name="Riley R."/>
            <person name="Tritt A."/>
            <person name="Adam C."/>
            <person name="Daum C."/>
            <person name="Floudas D."/>
            <person name="Sun H."/>
            <person name="Yadav J.S."/>
            <person name="Pangilinan J."/>
            <person name="Larsson K.H."/>
            <person name="Matsuura K."/>
            <person name="Barry K."/>
            <person name="Labutti K."/>
            <person name="Kuo R."/>
            <person name="Ohm R.A."/>
            <person name="Bhattacharya S.S."/>
            <person name="Shirouzu T."/>
            <person name="Yoshinaga Y."/>
            <person name="Martin F.M."/>
            <person name="Grigoriev I.V."/>
            <person name="Hibbett D.S."/>
        </authorList>
    </citation>
    <scope>NUCLEOTIDE SEQUENCE [LARGE SCALE GENOMIC DNA]</scope>
    <source>
        <strain evidence="2 3">CBS 109695</strain>
    </source>
</reference>
<dbReference type="AlphaFoldDB" id="A0A166VRM1"/>
<dbReference type="OrthoDB" id="3363734at2759"/>
<organism evidence="2 3">
    <name type="scientific">Athelia psychrophila</name>
    <dbReference type="NCBI Taxonomy" id="1759441"/>
    <lineage>
        <taxon>Eukaryota</taxon>
        <taxon>Fungi</taxon>
        <taxon>Dikarya</taxon>
        <taxon>Basidiomycota</taxon>
        <taxon>Agaricomycotina</taxon>
        <taxon>Agaricomycetes</taxon>
        <taxon>Agaricomycetidae</taxon>
        <taxon>Atheliales</taxon>
        <taxon>Atheliaceae</taxon>
        <taxon>Athelia</taxon>
    </lineage>
</organism>
<dbReference type="Gene3D" id="3.30.710.10">
    <property type="entry name" value="Potassium Channel Kv1.1, Chain A"/>
    <property type="match status" value="1"/>
</dbReference>
<proteinExistence type="predicted"/>
<feature type="compositionally biased region" description="Low complexity" evidence="1">
    <location>
        <begin position="118"/>
        <end position="132"/>
    </location>
</feature>
<feature type="region of interest" description="Disordered" evidence="1">
    <location>
        <begin position="320"/>
        <end position="386"/>
    </location>
</feature>
<evidence type="ECO:0000313" key="2">
    <source>
        <dbReference type="EMBL" id="KZP32994.1"/>
    </source>
</evidence>